<keyword evidence="1" id="KW-0472">Membrane</keyword>
<dbReference type="EMBL" id="JADCNL010000009">
    <property type="protein sequence ID" value="KAG0466385.1"/>
    <property type="molecule type" value="Genomic_DNA"/>
</dbReference>
<keyword evidence="3" id="KW-1185">Reference proteome</keyword>
<organism evidence="2 3">
    <name type="scientific">Vanilla planifolia</name>
    <name type="common">Vanilla</name>
    <dbReference type="NCBI Taxonomy" id="51239"/>
    <lineage>
        <taxon>Eukaryota</taxon>
        <taxon>Viridiplantae</taxon>
        <taxon>Streptophyta</taxon>
        <taxon>Embryophyta</taxon>
        <taxon>Tracheophyta</taxon>
        <taxon>Spermatophyta</taxon>
        <taxon>Magnoliopsida</taxon>
        <taxon>Liliopsida</taxon>
        <taxon>Asparagales</taxon>
        <taxon>Orchidaceae</taxon>
        <taxon>Vanilloideae</taxon>
        <taxon>Vanilleae</taxon>
        <taxon>Vanilla</taxon>
    </lineage>
</organism>
<dbReference type="AlphaFoldDB" id="A0A835Q4W7"/>
<evidence type="ECO:0008006" key="4">
    <source>
        <dbReference type="Google" id="ProtNLM"/>
    </source>
</evidence>
<keyword evidence="1" id="KW-0812">Transmembrane</keyword>
<keyword evidence="1" id="KW-1133">Transmembrane helix</keyword>
<dbReference type="OrthoDB" id="185373at2759"/>
<evidence type="ECO:0000256" key="1">
    <source>
        <dbReference type="SAM" id="Phobius"/>
    </source>
</evidence>
<name>A0A835Q4W7_VANPL</name>
<dbReference type="Proteomes" id="UP000636800">
    <property type="component" value="Unassembled WGS sequence"/>
</dbReference>
<reference evidence="2 3" key="1">
    <citation type="journal article" date="2020" name="Nat. Food">
        <title>A phased Vanilla planifolia genome enables genetic improvement of flavour and production.</title>
        <authorList>
            <person name="Hasing T."/>
            <person name="Tang H."/>
            <person name="Brym M."/>
            <person name="Khazi F."/>
            <person name="Huang T."/>
            <person name="Chambers A.H."/>
        </authorList>
    </citation>
    <scope>NUCLEOTIDE SEQUENCE [LARGE SCALE GENOMIC DNA]</scope>
    <source>
        <tissue evidence="2">Leaf</tissue>
    </source>
</reference>
<feature type="transmembrane region" description="Helical" evidence="1">
    <location>
        <begin position="58"/>
        <end position="77"/>
    </location>
</feature>
<protein>
    <recommendedName>
        <fullName evidence="4">Transmembrane protein</fullName>
    </recommendedName>
</protein>
<evidence type="ECO:0000313" key="2">
    <source>
        <dbReference type="EMBL" id="KAG0466385.1"/>
    </source>
</evidence>
<sequence>MGWRAFWTSGMCKLGRLPPGSEYRERTMGLKSYGEGKATAVAEKVKGVIVSRSKMKLWMIRATTTVLLWTCAVQLTALGEMWGRGF</sequence>
<comment type="caution">
    <text evidence="2">The sequence shown here is derived from an EMBL/GenBank/DDBJ whole genome shotgun (WGS) entry which is preliminary data.</text>
</comment>
<accession>A0A835Q4W7</accession>
<gene>
    <name evidence="2" type="ORF">HPP92_017965</name>
</gene>
<proteinExistence type="predicted"/>
<evidence type="ECO:0000313" key="3">
    <source>
        <dbReference type="Proteomes" id="UP000636800"/>
    </source>
</evidence>